<protein>
    <submittedName>
        <fullName evidence="2">Uncharacterized protein</fullName>
    </submittedName>
</protein>
<accession>A0ABS3YUF6</accession>
<dbReference type="Proteomes" id="UP000677244">
    <property type="component" value="Unassembled WGS sequence"/>
</dbReference>
<comment type="caution">
    <text evidence="2">The sequence shown here is derived from an EMBL/GenBank/DDBJ whole genome shotgun (WGS) entry which is preliminary data.</text>
</comment>
<reference evidence="2 3" key="1">
    <citation type="submission" date="2021-03" db="EMBL/GenBank/DDBJ databases">
        <title>Assistant Professor.</title>
        <authorList>
            <person name="Huq M.A."/>
        </authorList>
    </citation>
    <scope>NUCLEOTIDE SEQUENCE [LARGE SCALE GENOMIC DNA]</scope>
    <source>
        <strain evidence="2 3">MAH-29</strain>
    </source>
</reference>
<keyword evidence="1" id="KW-0175">Coiled coil</keyword>
<keyword evidence="3" id="KW-1185">Reference proteome</keyword>
<evidence type="ECO:0000256" key="1">
    <source>
        <dbReference type="SAM" id="Coils"/>
    </source>
</evidence>
<feature type="coiled-coil region" evidence="1">
    <location>
        <begin position="1"/>
        <end position="31"/>
    </location>
</feature>
<proteinExistence type="predicted"/>
<evidence type="ECO:0000313" key="3">
    <source>
        <dbReference type="Proteomes" id="UP000677244"/>
    </source>
</evidence>
<dbReference type="EMBL" id="JAGHKO010000004">
    <property type="protein sequence ID" value="MBO9201554.1"/>
    <property type="molecule type" value="Genomic_DNA"/>
</dbReference>
<sequence>MRQETEILEKIEELRTNLNNIVEKADAEMTKPYAKRDLRLLRFLNREKNVWQFALQQMEWLLATE</sequence>
<organism evidence="2 3">
    <name type="scientific">Niastella soli</name>
    <dbReference type="NCBI Taxonomy" id="2821487"/>
    <lineage>
        <taxon>Bacteria</taxon>
        <taxon>Pseudomonadati</taxon>
        <taxon>Bacteroidota</taxon>
        <taxon>Chitinophagia</taxon>
        <taxon>Chitinophagales</taxon>
        <taxon>Chitinophagaceae</taxon>
        <taxon>Niastella</taxon>
    </lineage>
</organism>
<name>A0ABS3YUF6_9BACT</name>
<evidence type="ECO:0000313" key="2">
    <source>
        <dbReference type="EMBL" id="MBO9201554.1"/>
    </source>
</evidence>
<dbReference type="RefSeq" id="WP_209139608.1">
    <property type="nucleotide sequence ID" value="NZ_JAGHKO010000004.1"/>
</dbReference>
<gene>
    <name evidence="2" type="ORF">J7I42_14830</name>
</gene>